<organism evidence="1">
    <name type="scientific">Bacteroides faecis</name>
    <dbReference type="NCBI Taxonomy" id="674529"/>
    <lineage>
        <taxon>Bacteria</taxon>
        <taxon>Pseudomonadati</taxon>
        <taxon>Bacteroidota</taxon>
        <taxon>Bacteroidia</taxon>
        <taxon>Bacteroidales</taxon>
        <taxon>Bacteroidaceae</taxon>
        <taxon>Bacteroides</taxon>
    </lineage>
</organism>
<reference evidence="1" key="1">
    <citation type="submission" date="2019-11" db="EMBL/GenBank/DDBJ databases">
        <authorList>
            <person name="Feng L."/>
        </authorList>
    </citation>
    <scope>NUCLEOTIDE SEQUENCE</scope>
    <source>
        <strain evidence="1">BfaecisLFYP10</strain>
    </source>
</reference>
<dbReference type="PROSITE" id="PS51257">
    <property type="entry name" value="PROKAR_LIPOPROTEIN"/>
    <property type="match status" value="1"/>
</dbReference>
<evidence type="ECO:0000313" key="1">
    <source>
        <dbReference type="EMBL" id="VYT54186.1"/>
    </source>
</evidence>
<proteinExistence type="predicted"/>
<gene>
    <name evidence="1" type="ORF">BFLFYP10_04677</name>
</gene>
<dbReference type="EMBL" id="CACRSZ010000099">
    <property type="protein sequence ID" value="VYT54186.1"/>
    <property type="molecule type" value="Genomic_DNA"/>
</dbReference>
<evidence type="ECO:0008006" key="2">
    <source>
        <dbReference type="Google" id="ProtNLM"/>
    </source>
</evidence>
<protein>
    <recommendedName>
        <fullName evidence="2">Lipoprotein</fullName>
    </recommendedName>
</protein>
<dbReference type="AlphaFoldDB" id="A0A6N2XKC4"/>
<accession>A0A6N2XKC4</accession>
<sequence>MTFDIKIQSCAKIALGVIIVGVSLVSCKKDNVPYDTKHIAEFHELSHNTEAIELSNDKLALYVDYSNCIAKGMDSPFYQKMVSPLTAATKEYWSIKGDAINHETGNTYQLLNNVTEVNYAALDKAIDQMANRNGESVMLTDGELFTQTATKNNPNNPYMHEAFKKWLLKGHDIHIIAEPFQEFYHGKNYNKKRFYIIFTDDRVQGNIYDRIKEIVNMEQFPQVDEFHLSGNYPWAIPEKGNISITNEIVAAEISSFGTFEIQDWQVNWKNIINLIVNAYDDNGNPLPNGEKLIGGLRINKNAFGCYRISDIAVTVTNINDEYYSLYNTIESGEKAGTINYAGPTINSFLIIDKEEFKKHGLADIYFDINNFAPDGDLTGKPYNYFRIDIIVKDLENILNNNIDIFNFDSITNDGQTNISISESLKNCVFDPELINMLKGKVLYSIYVKSAKY</sequence>
<name>A0A6N2XKC4_9BACE</name>
<dbReference type="RefSeq" id="WP_156730604.1">
    <property type="nucleotide sequence ID" value="NZ_CACRSZ010000099.1"/>
</dbReference>